<protein>
    <recommendedName>
        <fullName evidence="4">Cytochrome b</fullName>
    </recommendedName>
    <alternativeName>
        <fullName evidence="18">Complex III subunit 3</fullName>
    </alternativeName>
    <alternativeName>
        <fullName evidence="19">Complex III subunit III</fullName>
    </alternativeName>
    <alternativeName>
        <fullName evidence="17">Cytochrome b-c1 complex subunit 3</fullName>
    </alternativeName>
    <alternativeName>
        <fullName evidence="20">Ubiquinol-cytochrome-c reductase complex cytochrome b subunit</fullName>
    </alternativeName>
</protein>
<dbReference type="SUPFAM" id="SSF81342">
    <property type="entry name" value="Transmembrane di-heme cytochromes"/>
    <property type="match status" value="1"/>
</dbReference>
<evidence type="ECO:0000256" key="12">
    <source>
        <dbReference type="ARBA" id="ARBA00022989"/>
    </source>
</evidence>
<gene>
    <name evidence="24" type="ORF">ALC57_05822</name>
</gene>
<evidence type="ECO:0000256" key="1">
    <source>
        <dbReference type="ARBA" id="ARBA00002566"/>
    </source>
</evidence>
<dbReference type="STRING" id="471704.A0A151J9Q7"/>
<keyword evidence="8 22" id="KW-0812">Transmembrane</keyword>
<dbReference type="InterPro" id="IPR005797">
    <property type="entry name" value="Cyt_b/b6_N"/>
</dbReference>
<dbReference type="InterPro" id="IPR027387">
    <property type="entry name" value="Cytb/b6-like_sf"/>
</dbReference>
<dbReference type="PROSITE" id="PS51003">
    <property type="entry name" value="CYTB_CTER"/>
    <property type="match status" value="1"/>
</dbReference>
<evidence type="ECO:0000256" key="22">
    <source>
        <dbReference type="SAM" id="Phobius"/>
    </source>
</evidence>
<accession>A0A151J9Q7</accession>
<evidence type="ECO:0000256" key="9">
    <source>
        <dbReference type="ARBA" id="ARBA00022723"/>
    </source>
</evidence>
<keyword evidence="7" id="KW-0679">Respiratory chain</keyword>
<feature type="transmembrane region" description="Helical" evidence="22">
    <location>
        <begin position="635"/>
        <end position="660"/>
    </location>
</feature>
<feature type="compositionally biased region" description="Basic and acidic residues" evidence="21">
    <location>
        <begin position="412"/>
        <end position="421"/>
    </location>
</feature>
<feature type="compositionally biased region" description="Basic residues" evidence="21">
    <location>
        <begin position="19"/>
        <end position="30"/>
    </location>
</feature>
<dbReference type="Pfam" id="PF13631">
    <property type="entry name" value="Cytochrom_B_N_2"/>
    <property type="match status" value="1"/>
</dbReference>
<feature type="region of interest" description="Disordered" evidence="21">
    <location>
        <begin position="399"/>
        <end position="423"/>
    </location>
</feature>
<evidence type="ECO:0000256" key="13">
    <source>
        <dbReference type="ARBA" id="ARBA00023004"/>
    </source>
</evidence>
<evidence type="ECO:0000256" key="3">
    <source>
        <dbReference type="ARBA" id="ARBA00011649"/>
    </source>
</evidence>
<evidence type="ECO:0000259" key="23">
    <source>
        <dbReference type="PROSITE" id="PS51003"/>
    </source>
</evidence>
<evidence type="ECO:0000313" key="25">
    <source>
        <dbReference type="Proteomes" id="UP000078492"/>
    </source>
</evidence>
<keyword evidence="14" id="KW-0830">Ubiquinone</keyword>
<evidence type="ECO:0000256" key="2">
    <source>
        <dbReference type="ARBA" id="ARBA00004448"/>
    </source>
</evidence>
<evidence type="ECO:0000256" key="11">
    <source>
        <dbReference type="ARBA" id="ARBA00022982"/>
    </source>
</evidence>
<dbReference type="Gene3D" id="1.20.810.10">
    <property type="entry name" value="Cytochrome Bc1 Complex, Chain C"/>
    <property type="match status" value="1"/>
</dbReference>
<keyword evidence="10" id="KW-0999">Mitochondrion inner membrane</keyword>
<evidence type="ECO:0000256" key="5">
    <source>
        <dbReference type="ARBA" id="ARBA00022448"/>
    </source>
</evidence>
<keyword evidence="13" id="KW-0408">Iron</keyword>
<evidence type="ECO:0000256" key="19">
    <source>
        <dbReference type="ARBA" id="ARBA00032600"/>
    </source>
</evidence>
<dbReference type="AlphaFoldDB" id="A0A151J9Q7"/>
<dbReference type="Proteomes" id="UP000078492">
    <property type="component" value="Unassembled WGS sequence"/>
</dbReference>
<keyword evidence="16 22" id="KW-0472">Membrane</keyword>
<keyword evidence="9" id="KW-0479">Metal-binding</keyword>
<keyword evidence="15" id="KW-0496">Mitochondrion</keyword>
<comment type="subcellular location">
    <subcellularLocation>
        <location evidence="2">Mitochondrion inner membrane</location>
        <topology evidence="2">Multi-pass membrane protein</topology>
    </subcellularLocation>
</comment>
<dbReference type="Pfam" id="PF20700">
    <property type="entry name" value="Mutator"/>
    <property type="match status" value="2"/>
</dbReference>
<keyword evidence="6" id="KW-0349">Heme</keyword>
<feature type="transmembrane region" description="Helical" evidence="22">
    <location>
        <begin position="590"/>
        <end position="614"/>
    </location>
</feature>
<evidence type="ECO:0000256" key="7">
    <source>
        <dbReference type="ARBA" id="ARBA00022660"/>
    </source>
</evidence>
<dbReference type="PANTHER" id="PTHR19271:SF16">
    <property type="entry name" value="CYTOCHROME B"/>
    <property type="match status" value="1"/>
</dbReference>
<evidence type="ECO:0000256" key="4">
    <source>
        <dbReference type="ARBA" id="ARBA00013531"/>
    </source>
</evidence>
<evidence type="ECO:0000256" key="18">
    <source>
        <dbReference type="ARBA" id="ARBA00031681"/>
    </source>
</evidence>
<comment type="function">
    <text evidence="1">Component of the ubiquinol-cytochrome c reductase complex (complex III or cytochrome b-c1 complex) that is part of the mitochondrial respiratory chain. The b-c1 complex mediates electron transfer from ubiquinol to cytochrome c. Contributes to the generation of a proton gradient across the mitochondrial membrane that is then used for ATP synthesis.</text>
</comment>
<evidence type="ECO:0000256" key="14">
    <source>
        <dbReference type="ARBA" id="ARBA00023075"/>
    </source>
</evidence>
<dbReference type="GO" id="GO:0016491">
    <property type="term" value="F:oxidoreductase activity"/>
    <property type="evidence" value="ECO:0007669"/>
    <property type="project" value="UniProtKB-UniRule"/>
</dbReference>
<evidence type="ECO:0000256" key="15">
    <source>
        <dbReference type="ARBA" id="ARBA00023128"/>
    </source>
</evidence>
<dbReference type="InterPro" id="IPR005798">
    <property type="entry name" value="Cyt_b/b6_C"/>
</dbReference>
<dbReference type="InterPro" id="IPR016174">
    <property type="entry name" value="Di-haem_cyt_TM"/>
</dbReference>
<evidence type="ECO:0000256" key="6">
    <source>
        <dbReference type="ARBA" id="ARBA00022617"/>
    </source>
</evidence>
<evidence type="ECO:0000256" key="17">
    <source>
        <dbReference type="ARBA" id="ARBA00029812"/>
    </source>
</evidence>
<proteinExistence type="predicted"/>
<comment type="subunit">
    <text evidence="3">The main subunits of complex b-c1 are: cytochrome b, cytochrome c1 and the Rieske protein.</text>
</comment>
<dbReference type="GO" id="GO:0006122">
    <property type="term" value="P:mitochondrial electron transport, ubiquinol to cytochrome c"/>
    <property type="evidence" value="ECO:0007669"/>
    <property type="project" value="TreeGrafter"/>
</dbReference>
<evidence type="ECO:0000256" key="21">
    <source>
        <dbReference type="SAM" id="MobiDB-lite"/>
    </source>
</evidence>
<evidence type="ECO:0000256" key="8">
    <source>
        <dbReference type="ARBA" id="ARBA00022692"/>
    </source>
</evidence>
<feature type="region of interest" description="Disordered" evidence="21">
    <location>
        <begin position="1"/>
        <end position="38"/>
    </location>
</feature>
<keyword evidence="11" id="KW-0249">Electron transport</keyword>
<dbReference type="EMBL" id="KQ979365">
    <property type="protein sequence ID" value="KYN21800.1"/>
    <property type="molecule type" value="Genomic_DNA"/>
</dbReference>
<reference evidence="24 25" key="1">
    <citation type="submission" date="2015-09" db="EMBL/GenBank/DDBJ databases">
        <title>Trachymyrmex cornetzi WGS genome.</title>
        <authorList>
            <person name="Nygaard S."/>
            <person name="Hu H."/>
            <person name="Boomsma J."/>
            <person name="Zhang G."/>
        </authorList>
    </citation>
    <scope>NUCLEOTIDE SEQUENCE [LARGE SCALE GENOMIC DNA]</scope>
    <source>
        <strain evidence="24">Tcor2-1</strain>
        <tissue evidence="24">Whole body</tissue>
    </source>
</reference>
<evidence type="ECO:0000256" key="20">
    <source>
        <dbReference type="ARBA" id="ARBA00032818"/>
    </source>
</evidence>
<evidence type="ECO:0000256" key="10">
    <source>
        <dbReference type="ARBA" id="ARBA00022792"/>
    </source>
</evidence>
<keyword evidence="25" id="KW-1185">Reference proteome</keyword>
<evidence type="ECO:0000256" key="16">
    <source>
        <dbReference type="ARBA" id="ARBA00023136"/>
    </source>
</evidence>
<sequence length="683" mass="77094">MPKKINREDRKSSGSLLNRPRKIVPPHKRKTDSVEASSTSGKKLKSDIAADVTEDLSKHYRVIDFLLVFSTVSTLVKCKTCDGKITFKSCRKEGLGFNIKVSCEKCKQSHYVPSSNRIDAGMYEVNYRFAFVMRILGLGLSGCDKFCGLMDFSKNFLSKPTYNTYIQKMSQIIQNVANQLFSYAVVEEKEKTSQANNLEDTDELTVSGDGTWKKRGFSSLFGVSSLIGHYSGKVLDICIKSLYCHACKTWENKLESQEYEKWHENHVNNQECHANHVGPSGNMEVDAIVQIYTALPQDVIEAIQPIYQDLSKDSLLQRCVGGFTQNNNESLNQLIWKISPKSISGTSTIVEIAAYVASGVFNEGAFAFLQFMQDMNIGMGPSSHEWARATDTERIDRANKDAENASKKARTERRQQQKDALDAADESSVLYGPGIDDSIRGFSSLFGVTTLIGKYTHKVIDFVVKSSFCQSCSNWASKKGTVEYDIWLENHEEHCSINHSGSSGKMEVDSMKEIFCRSNKLGVKYETYIGDGDTKTFKALLECNTYDDLAVRSNIILRSNSNYQFNINYSLYWKYNIGFSINNSTLNCFFSFHFILPFIIIFLILTHLLCLHITGSTNPLGTNRNLYKIPFHNYFTLKVLLGFIIIILSIFFLIIIQYSYILSDPDNFTPANPLVTSSHILPE</sequence>
<evidence type="ECO:0000313" key="24">
    <source>
        <dbReference type="EMBL" id="KYN21800.1"/>
    </source>
</evidence>
<dbReference type="PANTHER" id="PTHR19271">
    <property type="entry name" value="CYTOCHROME B"/>
    <property type="match status" value="1"/>
</dbReference>
<dbReference type="GO" id="GO:0046872">
    <property type="term" value="F:metal ion binding"/>
    <property type="evidence" value="ECO:0007669"/>
    <property type="project" value="UniProtKB-KW"/>
</dbReference>
<dbReference type="GO" id="GO:0005743">
    <property type="term" value="C:mitochondrial inner membrane"/>
    <property type="evidence" value="ECO:0007669"/>
    <property type="project" value="UniProtKB-SubCell"/>
</dbReference>
<keyword evidence="12 22" id="KW-1133">Transmembrane helix</keyword>
<feature type="domain" description="Cytochrome b/b6 C-terminal region profile" evidence="23">
    <location>
        <begin position="621"/>
        <end position="683"/>
    </location>
</feature>
<keyword evidence="5" id="KW-0813">Transport</keyword>
<dbReference type="GO" id="GO:0008121">
    <property type="term" value="F:quinol-cytochrome-c reductase activity"/>
    <property type="evidence" value="ECO:0007669"/>
    <property type="project" value="TreeGrafter"/>
</dbReference>
<organism evidence="24 25">
    <name type="scientific">Trachymyrmex cornetzi</name>
    <dbReference type="NCBI Taxonomy" id="471704"/>
    <lineage>
        <taxon>Eukaryota</taxon>
        <taxon>Metazoa</taxon>
        <taxon>Ecdysozoa</taxon>
        <taxon>Arthropoda</taxon>
        <taxon>Hexapoda</taxon>
        <taxon>Insecta</taxon>
        <taxon>Pterygota</taxon>
        <taxon>Neoptera</taxon>
        <taxon>Endopterygota</taxon>
        <taxon>Hymenoptera</taxon>
        <taxon>Apocrita</taxon>
        <taxon>Aculeata</taxon>
        <taxon>Formicoidea</taxon>
        <taxon>Formicidae</taxon>
        <taxon>Myrmicinae</taxon>
        <taxon>Trachymyrmex</taxon>
    </lineage>
</organism>
<dbReference type="InterPro" id="IPR049012">
    <property type="entry name" value="Mutator_transp_dom"/>
</dbReference>
<feature type="compositionally biased region" description="Basic and acidic residues" evidence="21">
    <location>
        <begin position="1"/>
        <end position="12"/>
    </location>
</feature>
<name>A0A151J9Q7_9HYME</name>